<dbReference type="Pfam" id="PF10294">
    <property type="entry name" value="Methyltransf_16"/>
    <property type="match status" value="1"/>
</dbReference>
<name>A0A482XGN6_LAOST</name>
<dbReference type="OrthoDB" id="46564at2759"/>
<evidence type="ECO:0008006" key="3">
    <source>
        <dbReference type="Google" id="ProtNLM"/>
    </source>
</evidence>
<dbReference type="InterPro" id="IPR038899">
    <property type="entry name" value="METTL22"/>
</dbReference>
<dbReference type="PANTHER" id="PTHR23108:SF0">
    <property type="entry name" value="METHYLTRANSFERASE-LIKE PROTEIN 22"/>
    <property type="match status" value="1"/>
</dbReference>
<dbReference type="SMR" id="A0A482XGN6"/>
<protein>
    <recommendedName>
        <fullName evidence="3">Methyltransferase-like protein 22</fullName>
    </recommendedName>
</protein>
<dbReference type="Gene3D" id="3.40.50.150">
    <property type="entry name" value="Vaccinia Virus protein VP39"/>
    <property type="match status" value="1"/>
</dbReference>
<evidence type="ECO:0000313" key="1">
    <source>
        <dbReference type="EMBL" id="RZF44511.1"/>
    </source>
</evidence>
<evidence type="ECO:0000313" key="2">
    <source>
        <dbReference type="Proteomes" id="UP000291343"/>
    </source>
</evidence>
<gene>
    <name evidence="1" type="ORF">LSTR_LSTR002284</name>
</gene>
<accession>A0A482XGN6</accession>
<dbReference type="EMBL" id="QKKF02010496">
    <property type="protein sequence ID" value="RZF44511.1"/>
    <property type="molecule type" value="Genomic_DNA"/>
</dbReference>
<dbReference type="InterPro" id="IPR019410">
    <property type="entry name" value="Methyltransf_16"/>
</dbReference>
<proteinExistence type="predicted"/>
<keyword evidence="2" id="KW-1185">Reference proteome</keyword>
<dbReference type="InParanoid" id="A0A482XGN6"/>
<organism evidence="1 2">
    <name type="scientific">Laodelphax striatellus</name>
    <name type="common">Small brown planthopper</name>
    <name type="synonym">Delphax striatella</name>
    <dbReference type="NCBI Taxonomy" id="195883"/>
    <lineage>
        <taxon>Eukaryota</taxon>
        <taxon>Metazoa</taxon>
        <taxon>Ecdysozoa</taxon>
        <taxon>Arthropoda</taxon>
        <taxon>Hexapoda</taxon>
        <taxon>Insecta</taxon>
        <taxon>Pterygota</taxon>
        <taxon>Neoptera</taxon>
        <taxon>Paraneoptera</taxon>
        <taxon>Hemiptera</taxon>
        <taxon>Auchenorrhyncha</taxon>
        <taxon>Fulgoroidea</taxon>
        <taxon>Delphacidae</taxon>
        <taxon>Criomorphinae</taxon>
        <taxon>Laodelphax</taxon>
    </lineage>
</organism>
<dbReference type="STRING" id="195883.A0A482XGN6"/>
<reference evidence="1 2" key="1">
    <citation type="journal article" date="2017" name="Gigascience">
        <title>Genome sequence of the small brown planthopper, Laodelphax striatellus.</title>
        <authorList>
            <person name="Zhu J."/>
            <person name="Jiang F."/>
            <person name="Wang X."/>
            <person name="Yang P."/>
            <person name="Bao Y."/>
            <person name="Zhao W."/>
            <person name="Wang W."/>
            <person name="Lu H."/>
            <person name="Wang Q."/>
            <person name="Cui N."/>
            <person name="Li J."/>
            <person name="Chen X."/>
            <person name="Luo L."/>
            <person name="Yu J."/>
            <person name="Kang L."/>
            <person name="Cui F."/>
        </authorList>
    </citation>
    <scope>NUCLEOTIDE SEQUENCE [LARGE SCALE GENOMIC DNA]</scope>
    <source>
        <strain evidence="1">Lst14</strain>
    </source>
</reference>
<dbReference type="GO" id="GO:0008276">
    <property type="term" value="F:protein methyltransferase activity"/>
    <property type="evidence" value="ECO:0007669"/>
    <property type="project" value="InterPro"/>
</dbReference>
<dbReference type="FunCoup" id="A0A482XGN6">
    <property type="interactions" value="570"/>
</dbReference>
<dbReference type="AlphaFoldDB" id="A0A482XGN6"/>
<dbReference type="GO" id="GO:0005634">
    <property type="term" value="C:nucleus"/>
    <property type="evidence" value="ECO:0007669"/>
    <property type="project" value="TreeGrafter"/>
</dbReference>
<dbReference type="Proteomes" id="UP000291343">
    <property type="component" value="Unassembled WGS sequence"/>
</dbReference>
<dbReference type="InterPro" id="IPR029063">
    <property type="entry name" value="SAM-dependent_MTases_sf"/>
</dbReference>
<sequence length="162" mass="19055">MLAKEVVFTDIDEGTILDLIRRNVSNNKNLIQSETTVLPLDFMDLNWSSVLMDKLKTVDVVIAADVIYDNEVTEGFVKALTKILQIPPKKTALIALEKRYVFTIDDLDTIAPCCEYFLDYLKQYWNRPPMSTWTFRELKIDFDQFFEYKRLKQLILWEVTTE</sequence>
<dbReference type="PANTHER" id="PTHR23108">
    <property type="entry name" value="METHYLTRANSFERASE-RELATED"/>
    <property type="match status" value="1"/>
</dbReference>
<comment type="caution">
    <text evidence="1">The sequence shown here is derived from an EMBL/GenBank/DDBJ whole genome shotgun (WGS) entry which is preliminary data.</text>
</comment>